<evidence type="ECO:0000256" key="6">
    <source>
        <dbReference type="SAM" id="Phobius"/>
    </source>
</evidence>
<evidence type="ECO:0000256" key="3">
    <source>
        <dbReference type="ARBA" id="ARBA00022692"/>
    </source>
</evidence>
<feature type="transmembrane region" description="Helical" evidence="6">
    <location>
        <begin position="207"/>
        <end position="232"/>
    </location>
</feature>
<proteinExistence type="inferred from homology"/>
<sequence length="394" mass="45032">MEIGSGYYAYDLVVTGITIFALVVEAYLIYLIIYVSPKTMSAYRPFLLNIAFWDTLLSFNIGMFMPNMLYPASCILSNGPYKYLGPQFCLILFTFIVCCAVNGITAQDYCMMYRLTIILPNQRIHEYFMKWQAVVLIQLILWAVSLEVSISTLLTFMTPQNATAYLNHWYDDAIYDWFDAKWYLPPYNKNSTIICTDWFSPYLRKQVWSGVIFLATSELCCFAMAATIFGILRKNISRYESNLAQLGFEENNRTLPYHIGRFSRKTYSMHLQLTALIVAQYLSPIIFLAGPIFVILYKNVFYATSDVPSHALGDSLVISFSLYGCANAFLTLAFVAPYRTYTKRKLLDFLTRLGLRKTPSTSKLVTPGNTNSLNRLPESSFNIDGLANINERNV</sequence>
<dbReference type="InterPro" id="IPR019422">
    <property type="entry name" value="7TM_GPCR_serpentine_rcpt_Srh"/>
</dbReference>
<dbReference type="SUPFAM" id="SSF81321">
    <property type="entry name" value="Family A G protein-coupled receptor-like"/>
    <property type="match status" value="1"/>
</dbReference>
<feature type="transmembrane region" description="Helical" evidence="6">
    <location>
        <begin position="316"/>
        <end position="336"/>
    </location>
</feature>
<evidence type="ECO:0000256" key="1">
    <source>
        <dbReference type="ARBA" id="ARBA00004141"/>
    </source>
</evidence>
<dbReference type="Pfam" id="PF10317">
    <property type="entry name" value="7TM_GPCR_Srd"/>
    <property type="match status" value="1"/>
</dbReference>
<name>A0AAD4R2S6_9BILA</name>
<feature type="transmembrane region" description="Helical" evidence="6">
    <location>
        <begin position="46"/>
        <end position="65"/>
    </location>
</feature>
<dbReference type="InterPro" id="IPR050920">
    <property type="entry name" value="Nematode_rcpt-like_delta"/>
</dbReference>
<comment type="subcellular location">
    <subcellularLocation>
        <location evidence="1">Membrane</location>
        <topology evidence="1">Multi-pass membrane protein</topology>
    </subcellularLocation>
</comment>
<dbReference type="GO" id="GO:0016020">
    <property type="term" value="C:membrane"/>
    <property type="evidence" value="ECO:0007669"/>
    <property type="project" value="UniProtKB-SubCell"/>
</dbReference>
<evidence type="ECO:0000256" key="5">
    <source>
        <dbReference type="ARBA" id="ARBA00023136"/>
    </source>
</evidence>
<dbReference type="PANTHER" id="PTHR22945">
    <property type="entry name" value="SERPENTINE RECEPTOR, CLASS D DELTA"/>
    <property type="match status" value="1"/>
</dbReference>
<evidence type="ECO:0000256" key="4">
    <source>
        <dbReference type="ARBA" id="ARBA00022989"/>
    </source>
</evidence>
<keyword evidence="8" id="KW-1185">Reference proteome</keyword>
<comment type="caution">
    <text evidence="7">The sequence shown here is derived from an EMBL/GenBank/DDBJ whole genome shotgun (WGS) entry which is preliminary data.</text>
</comment>
<comment type="similarity">
    <text evidence="2">Belongs to the nematode receptor-like protein srd family.</text>
</comment>
<dbReference type="Proteomes" id="UP001201812">
    <property type="component" value="Unassembled WGS sequence"/>
</dbReference>
<feature type="transmembrane region" description="Helical" evidence="6">
    <location>
        <begin position="273"/>
        <end position="296"/>
    </location>
</feature>
<keyword evidence="5 6" id="KW-0472">Membrane</keyword>
<evidence type="ECO:0000313" key="7">
    <source>
        <dbReference type="EMBL" id="KAI1705649.1"/>
    </source>
</evidence>
<keyword evidence="4 6" id="KW-1133">Transmembrane helix</keyword>
<dbReference type="Pfam" id="PF10318">
    <property type="entry name" value="7TM_GPCR_Srh"/>
    <property type="match status" value="1"/>
</dbReference>
<organism evidence="7 8">
    <name type="scientific">Ditylenchus destructor</name>
    <dbReference type="NCBI Taxonomy" id="166010"/>
    <lineage>
        <taxon>Eukaryota</taxon>
        <taxon>Metazoa</taxon>
        <taxon>Ecdysozoa</taxon>
        <taxon>Nematoda</taxon>
        <taxon>Chromadorea</taxon>
        <taxon>Rhabditida</taxon>
        <taxon>Tylenchina</taxon>
        <taxon>Tylenchomorpha</taxon>
        <taxon>Sphaerularioidea</taxon>
        <taxon>Anguinidae</taxon>
        <taxon>Anguininae</taxon>
        <taxon>Ditylenchus</taxon>
    </lineage>
</organism>
<feature type="transmembrane region" description="Helical" evidence="6">
    <location>
        <begin position="133"/>
        <end position="157"/>
    </location>
</feature>
<dbReference type="InterPro" id="IPR019421">
    <property type="entry name" value="7TM_GPCR_serpentine_rcpt_Srd"/>
</dbReference>
<protein>
    <submittedName>
        <fullName evidence="7">Serpentine type 7TM GPCR chemoreceptor srh domain-containing protein</fullName>
    </submittedName>
</protein>
<dbReference type="PANTHER" id="PTHR22945:SF40">
    <property type="entry name" value="SERPENTINE RECEPTOR, CLASS D (DELTA)-RELATED"/>
    <property type="match status" value="1"/>
</dbReference>
<evidence type="ECO:0000256" key="2">
    <source>
        <dbReference type="ARBA" id="ARBA00009166"/>
    </source>
</evidence>
<feature type="transmembrane region" description="Helical" evidence="6">
    <location>
        <begin position="85"/>
        <end position="104"/>
    </location>
</feature>
<reference evidence="7" key="1">
    <citation type="submission" date="2022-01" db="EMBL/GenBank/DDBJ databases">
        <title>Genome Sequence Resource for Two Populations of Ditylenchus destructor, the Migratory Endoparasitic Phytonematode.</title>
        <authorList>
            <person name="Zhang H."/>
            <person name="Lin R."/>
            <person name="Xie B."/>
        </authorList>
    </citation>
    <scope>NUCLEOTIDE SEQUENCE</scope>
    <source>
        <strain evidence="7">BazhouSP</strain>
    </source>
</reference>
<dbReference type="AlphaFoldDB" id="A0AAD4R2S6"/>
<accession>A0AAD4R2S6</accession>
<feature type="transmembrane region" description="Helical" evidence="6">
    <location>
        <begin position="12"/>
        <end position="34"/>
    </location>
</feature>
<keyword evidence="3 6" id="KW-0812">Transmembrane</keyword>
<evidence type="ECO:0000313" key="8">
    <source>
        <dbReference type="Proteomes" id="UP001201812"/>
    </source>
</evidence>
<gene>
    <name evidence="7" type="ORF">DdX_13442</name>
</gene>
<dbReference type="EMBL" id="JAKKPZ010000054">
    <property type="protein sequence ID" value="KAI1705649.1"/>
    <property type="molecule type" value="Genomic_DNA"/>
</dbReference>